<dbReference type="InterPro" id="IPR002213">
    <property type="entry name" value="UDP_glucos_trans"/>
</dbReference>
<dbReference type="SUPFAM" id="SSF53756">
    <property type="entry name" value="UDP-Glycosyltransferase/glycogen phosphorylase"/>
    <property type="match status" value="1"/>
</dbReference>
<reference evidence="2 3" key="1">
    <citation type="submission" date="2019-01" db="EMBL/GenBank/DDBJ databases">
        <authorList>
            <person name="Zhang S."/>
        </authorList>
    </citation>
    <scope>NUCLEOTIDE SEQUENCE [LARGE SCALE GENOMIC DNA]</scope>
    <source>
        <strain evidence="2 3">1626</strain>
    </source>
</reference>
<gene>
    <name evidence="2" type="ORF">E4582_13695</name>
</gene>
<dbReference type="AlphaFoldDB" id="A0A4Z1R2R6"/>
<protein>
    <submittedName>
        <fullName evidence="2">Glycosyltransferase family 1 protein</fullName>
    </submittedName>
</protein>
<dbReference type="GO" id="GO:0016758">
    <property type="term" value="F:hexosyltransferase activity"/>
    <property type="evidence" value="ECO:0007669"/>
    <property type="project" value="UniProtKB-ARBA"/>
</dbReference>
<evidence type="ECO:0000259" key="1">
    <source>
        <dbReference type="Pfam" id="PF06722"/>
    </source>
</evidence>
<dbReference type="EMBL" id="SPUH01000002">
    <property type="protein sequence ID" value="TKS53226.1"/>
    <property type="molecule type" value="Genomic_DNA"/>
</dbReference>
<feature type="domain" description="Erythromycin biosynthesis protein CIII-like C-terminal" evidence="1">
    <location>
        <begin position="275"/>
        <end position="374"/>
    </location>
</feature>
<dbReference type="Pfam" id="PF06722">
    <property type="entry name" value="EryCIII-like_C"/>
    <property type="match status" value="1"/>
</dbReference>
<organism evidence="2 3">
    <name type="scientific">Luteimonas yindakuii</name>
    <dbReference type="NCBI Taxonomy" id="2565782"/>
    <lineage>
        <taxon>Bacteria</taxon>
        <taxon>Pseudomonadati</taxon>
        <taxon>Pseudomonadota</taxon>
        <taxon>Gammaproteobacteria</taxon>
        <taxon>Lysobacterales</taxon>
        <taxon>Lysobacteraceae</taxon>
        <taxon>Luteimonas</taxon>
    </lineage>
</organism>
<dbReference type="PANTHER" id="PTHR48050">
    <property type="entry name" value="STEROL 3-BETA-GLUCOSYLTRANSFERASE"/>
    <property type="match status" value="1"/>
</dbReference>
<comment type="caution">
    <text evidence="2">The sequence shown here is derived from an EMBL/GenBank/DDBJ whole genome shotgun (WGS) entry which is preliminary data.</text>
</comment>
<dbReference type="InterPro" id="IPR010610">
    <property type="entry name" value="EryCIII-like_C"/>
</dbReference>
<proteinExistence type="predicted"/>
<evidence type="ECO:0000313" key="2">
    <source>
        <dbReference type="EMBL" id="TKS53226.1"/>
    </source>
</evidence>
<sequence length="399" mass="41913">MRLLIITCGTEGDTRPLAALGHALMRGGHDVHLLADAATLGTAQALGLPCTALAGDVRATIAADGAMRRITSNLARLTIAHTQDWLQQAIAAGHGCDAVVVSGLAAFVGQAAADALQVPAIGAMLIPITPTAAFASPFVPGPVPRAFNRASHWLFGHASWRLFRPATNRTRGHVGLPPQRALRTDHPMLYGISPVLLPRPHDWPATTHLCGQWIAPAPAWTAPRELVDFLDAGEPPVYVGFGSMAGFDNARLLRAVVGAIGARRALFSAGWSGIDAHSLPANFHPVGHVPHDWLLPRCALAIHHGGSGTTHSACRAGIPSVIVPFAGDQFFWNTRLRALGVMRHTLRGSTITAARLAAAIDHAEGADARRRAAALGMRMRDGDGTAAAVALVEHYAGGR</sequence>
<keyword evidence="2" id="KW-0808">Transferase</keyword>
<keyword evidence="3" id="KW-1185">Reference proteome</keyword>
<name>A0A4Z1R2R6_9GAMM</name>
<evidence type="ECO:0000313" key="3">
    <source>
        <dbReference type="Proteomes" id="UP000298681"/>
    </source>
</evidence>
<accession>A0A4Z1R2R6</accession>
<dbReference type="Proteomes" id="UP000298681">
    <property type="component" value="Unassembled WGS sequence"/>
</dbReference>
<dbReference type="FunFam" id="3.40.50.2000:FF:000009">
    <property type="entry name" value="Sterol 3-beta-glucosyltransferase UGT80A2"/>
    <property type="match status" value="1"/>
</dbReference>
<dbReference type="RefSeq" id="WP_134675346.1">
    <property type="nucleotide sequence ID" value="NZ_SPUH01000002.1"/>
</dbReference>
<dbReference type="GO" id="GO:0008194">
    <property type="term" value="F:UDP-glycosyltransferase activity"/>
    <property type="evidence" value="ECO:0007669"/>
    <property type="project" value="InterPro"/>
</dbReference>
<dbReference type="Gene3D" id="3.40.50.2000">
    <property type="entry name" value="Glycogen Phosphorylase B"/>
    <property type="match status" value="2"/>
</dbReference>
<dbReference type="PANTHER" id="PTHR48050:SF13">
    <property type="entry name" value="STEROL 3-BETA-GLUCOSYLTRANSFERASE UGT80A2"/>
    <property type="match status" value="1"/>
</dbReference>
<dbReference type="InterPro" id="IPR050426">
    <property type="entry name" value="Glycosyltransferase_28"/>
</dbReference>
<dbReference type="CDD" id="cd03784">
    <property type="entry name" value="GT1_Gtf-like"/>
    <property type="match status" value="1"/>
</dbReference>
<dbReference type="GO" id="GO:0017000">
    <property type="term" value="P:antibiotic biosynthetic process"/>
    <property type="evidence" value="ECO:0007669"/>
    <property type="project" value="UniProtKB-ARBA"/>
</dbReference>